<dbReference type="EMBL" id="AP019860">
    <property type="protein sequence ID" value="BBM84014.1"/>
    <property type="molecule type" value="Genomic_DNA"/>
</dbReference>
<name>A0A5S9ILP0_UABAM</name>
<accession>A0A5S9ILP0</accession>
<evidence type="ECO:0000313" key="2">
    <source>
        <dbReference type="Proteomes" id="UP000326354"/>
    </source>
</evidence>
<evidence type="ECO:0000313" key="1">
    <source>
        <dbReference type="EMBL" id="BBM84014.1"/>
    </source>
</evidence>
<organism evidence="1 2">
    <name type="scientific">Uabimicrobium amorphum</name>
    <dbReference type="NCBI Taxonomy" id="2596890"/>
    <lineage>
        <taxon>Bacteria</taxon>
        <taxon>Pseudomonadati</taxon>
        <taxon>Planctomycetota</taxon>
        <taxon>Candidatus Uabimicrobiia</taxon>
        <taxon>Candidatus Uabimicrobiales</taxon>
        <taxon>Candidatus Uabimicrobiaceae</taxon>
        <taxon>Candidatus Uabimicrobium</taxon>
    </lineage>
</organism>
<sequence length="308" mass="36620">MVTLNWQTIARQQLDRFYQTDVYPLDVKDVLVAVLPEPKKLDDKKNEEQLKLLEDIRTLLLTKLEDHTEEISLPEETDAITFERTKIVDSFRSSRMRFAAWLNAQAPLASKHSIAFISTKTIHWEYMAEDLVSNDNHNLSVTFKIKVSINREKMMFLVENWLRRQEIIHVCEINEIFDMYLTSIGFDGIIGSHDSEEVLENLIVQRKLQKKLNHSLHFFQNYGFNVEITQLKWETDRSENKPESLTAKIEKNRKESPLDNMRYDRLQINDIMDENRYDEHLDKLKKERSNNEEIISQITSTRRIKKKY</sequence>
<dbReference type="AlphaFoldDB" id="A0A5S9ILP0"/>
<dbReference type="RefSeq" id="WP_151968194.1">
    <property type="nucleotide sequence ID" value="NZ_AP019860.1"/>
</dbReference>
<gene>
    <name evidence="1" type="ORF">UABAM_02369</name>
</gene>
<dbReference type="Proteomes" id="UP000326354">
    <property type="component" value="Chromosome"/>
</dbReference>
<dbReference type="KEGG" id="uam:UABAM_02369"/>
<proteinExistence type="predicted"/>
<keyword evidence="2" id="KW-1185">Reference proteome</keyword>
<protein>
    <submittedName>
        <fullName evidence="1">Uncharacterized protein</fullName>
    </submittedName>
</protein>
<reference evidence="1 2" key="1">
    <citation type="submission" date="2019-08" db="EMBL/GenBank/DDBJ databases">
        <title>Complete genome sequence of Candidatus Uab amorphum.</title>
        <authorList>
            <person name="Shiratori T."/>
            <person name="Suzuki S."/>
            <person name="Kakizawa Y."/>
            <person name="Ishida K."/>
        </authorList>
    </citation>
    <scope>NUCLEOTIDE SEQUENCE [LARGE SCALE GENOMIC DNA]</scope>
    <source>
        <strain evidence="1 2">SRT547</strain>
    </source>
</reference>